<dbReference type="GO" id="GO:0005509">
    <property type="term" value="F:calcium ion binding"/>
    <property type="evidence" value="ECO:0007669"/>
    <property type="project" value="InterPro"/>
</dbReference>
<evidence type="ECO:0000313" key="2">
    <source>
        <dbReference type="EMBL" id="CAA3007809.1"/>
    </source>
</evidence>
<dbReference type="Gramene" id="OE9A102932T1">
    <property type="protein sequence ID" value="OE9A102932C1"/>
    <property type="gene ID" value="OE9A102932"/>
</dbReference>
<reference evidence="2 3" key="1">
    <citation type="submission" date="2019-12" db="EMBL/GenBank/DDBJ databases">
        <authorList>
            <person name="Alioto T."/>
            <person name="Alioto T."/>
            <person name="Gomez Garrido J."/>
        </authorList>
    </citation>
    <scope>NUCLEOTIDE SEQUENCE [LARGE SCALE GENOMIC DNA]</scope>
</reference>
<sequence>MIDREGTGKVKKEELKTLLSSIGAEPASQEELTMMLNEVDGRISLEEFYTIGSAFGPKALEAELRETFDFFDSDRDG</sequence>
<dbReference type="InterPro" id="IPR011992">
    <property type="entry name" value="EF-hand-dom_pair"/>
</dbReference>
<dbReference type="Gene3D" id="1.10.238.10">
    <property type="entry name" value="EF-hand"/>
    <property type="match status" value="2"/>
</dbReference>
<feature type="domain" description="EF-hand" evidence="1">
    <location>
        <begin position="1"/>
        <end position="25"/>
    </location>
</feature>
<evidence type="ECO:0000259" key="1">
    <source>
        <dbReference type="PROSITE" id="PS50222"/>
    </source>
</evidence>
<dbReference type="AlphaFoldDB" id="A0A8S0TWC3"/>
<feature type="domain" description="EF-hand" evidence="1">
    <location>
        <begin position="59"/>
        <end position="77"/>
    </location>
</feature>
<dbReference type="InterPro" id="IPR002048">
    <property type="entry name" value="EF_hand_dom"/>
</dbReference>
<proteinExistence type="predicted"/>
<protein>
    <submittedName>
        <fullName evidence="2">Probable calcium-binding CML36</fullName>
    </submittedName>
</protein>
<dbReference type="EMBL" id="CACTIH010007285">
    <property type="protein sequence ID" value="CAA3007809.1"/>
    <property type="molecule type" value="Genomic_DNA"/>
</dbReference>
<name>A0A8S0TWC3_OLEEU</name>
<keyword evidence="3" id="KW-1185">Reference proteome</keyword>
<dbReference type="SUPFAM" id="SSF47473">
    <property type="entry name" value="EF-hand"/>
    <property type="match status" value="1"/>
</dbReference>
<dbReference type="OrthoDB" id="26525at2759"/>
<dbReference type="PROSITE" id="PS50222">
    <property type="entry name" value="EF_HAND_2"/>
    <property type="match status" value="2"/>
</dbReference>
<accession>A0A8S0TWC3</accession>
<dbReference type="Proteomes" id="UP000594638">
    <property type="component" value="Unassembled WGS sequence"/>
</dbReference>
<comment type="caution">
    <text evidence="2">The sequence shown here is derived from an EMBL/GenBank/DDBJ whole genome shotgun (WGS) entry which is preliminary data.</text>
</comment>
<evidence type="ECO:0000313" key="3">
    <source>
        <dbReference type="Proteomes" id="UP000594638"/>
    </source>
</evidence>
<gene>
    <name evidence="2" type="ORF">OLEA9_A102932</name>
</gene>
<organism evidence="2 3">
    <name type="scientific">Olea europaea subsp. europaea</name>
    <dbReference type="NCBI Taxonomy" id="158383"/>
    <lineage>
        <taxon>Eukaryota</taxon>
        <taxon>Viridiplantae</taxon>
        <taxon>Streptophyta</taxon>
        <taxon>Embryophyta</taxon>
        <taxon>Tracheophyta</taxon>
        <taxon>Spermatophyta</taxon>
        <taxon>Magnoliopsida</taxon>
        <taxon>eudicotyledons</taxon>
        <taxon>Gunneridae</taxon>
        <taxon>Pentapetalae</taxon>
        <taxon>asterids</taxon>
        <taxon>lamiids</taxon>
        <taxon>Lamiales</taxon>
        <taxon>Oleaceae</taxon>
        <taxon>Oleeae</taxon>
        <taxon>Olea</taxon>
    </lineage>
</organism>